<protein>
    <submittedName>
        <fullName evidence="9">Zinc finger SWIM-type containing 2</fullName>
    </submittedName>
</protein>
<feature type="compositionally biased region" description="Polar residues" evidence="5">
    <location>
        <begin position="465"/>
        <end position="483"/>
    </location>
</feature>
<feature type="domain" description="RING-type" evidence="6">
    <location>
        <begin position="153"/>
        <end position="205"/>
    </location>
</feature>
<feature type="region of interest" description="Disordered" evidence="5">
    <location>
        <begin position="463"/>
        <end position="483"/>
    </location>
</feature>
<dbReference type="Gene3D" id="3.30.60.90">
    <property type="match status" value="1"/>
</dbReference>
<dbReference type="SUPFAM" id="SSF57850">
    <property type="entry name" value="RING/U-box"/>
    <property type="match status" value="3"/>
</dbReference>
<dbReference type="CTD" id="151112"/>
<evidence type="ECO:0000256" key="3">
    <source>
        <dbReference type="ARBA" id="ARBA00022833"/>
    </source>
</evidence>
<dbReference type="InterPro" id="IPR000433">
    <property type="entry name" value="Znf_ZZ"/>
</dbReference>
<dbReference type="InterPro" id="IPR007527">
    <property type="entry name" value="Znf_SWIM"/>
</dbReference>
<evidence type="ECO:0000313" key="10">
    <source>
        <dbReference type="Proteomes" id="UP000007648"/>
    </source>
</evidence>
<keyword evidence="1" id="KW-0479">Metal-binding</keyword>
<dbReference type="GeneTree" id="ENSGT00390000006826"/>
<dbReference type="GeneID" id="100929305"/>
<dbReference type="GO" id="GO:0000209">
    <property type="term" value="P:protein polyubiquitination"/>
    <property type="evidence" value="ECO:0007669"/>
    <property type="project" value="Ensembl"/>
</dbReference>
<dbReference type="PROSITE" id="PS50966">
    <property type="entry name" value="ZF_SWIM"/>
    <property type="match status" value="1"/>
</dbReference>
<accession>G3WBQ6</accession>
<dbReference type="PROSITE" id="PS50089">
    <property type="entry name" value="ZF_RING_2"/>
    <property type="match status" value="2"/>
</dbReference>
<evidence type="ECO:0000259" key="6">
    <source>
        <dbReference type="PROSITE" id="PS50089"/>
    </source>
</evidence>
<dbReference type="CDD" id="cd16494">
    <property type="entry name" value="RING-CH-C4HC3_ZSWM2"/>
    <property type="match status" value="1"/>
</dbReference>
<evidence type="ECO:0000256" key="2">
    <source>
        <dbReference type="ARBA" id="ARBA00022771"/>
    </source>
</evidence>
<dbReference type="KEGG" id="shr:100929305"/>
<evidence type="ECO:0000259" key="8">
    <source>
        <dbReference type="PROSITE" id="PS50966"/>
    </source>
</evidence>
<dbReference type="Ensembl" id="ENSSHAT00000012966.2">
    <property type="protein sequence ID" value="ENSSHAP00000012861.1"/>
    <property type="gene ID" value="ENSSHAG00000011002.2"/>
</dbReference>
<feature type="domain" description="RING-type" evidence="6">
    <location>
        <begin position="354"/>
        <end position="395"/>
    </location>
</feature>
<dbReference type="HOGENOM" id="CLU_029121_0_0_1"/>
<evidence type="ECO:0000256" key="5">
    <source>
        <dbReference type="SAM" id="MobiDB-lite"/>
    </source>
</evidence>
<dbReference type="InterPro" id="IPR039903">
    <property type="entry name" value="Zswim2"/>
</dbReference>
<dbReference type="InterPro" id="IPR043145">
    <property type="entry name" value="Znf_ZZ_sf"/>
</dbReference>
<reference evidence="9 10" key="1">
    <citation type="journal article" date="2011" name="Proc. Natl. Acad. Sci. U.S.A.">
        <title>Genetic diversity and population structure of the endangered marsupial Sarcophilus harrisii (Tasmanian devil).</title>
        <authorList>
            <person name="Miller W."/>
            <person name="Hayes V.M."/>
            <person name="Ratan A."/>
            <person name="Petersen D.C."/>
            <person name="Wittekindt N.E."/>
            <person name="Miller J."/>
            <person name="Walenz B."/>
            <person name="Knight J."/>
            <person name="Qi J."/>
            <person name="Zhao F."/>
            <person name="Wang Q."/>
            <person name="Bedoya-Reina O.C."/>
            <person name="Katiyar N."/>
            <person name="Tomsho L.P."/>
            <person name="Kasson L.M."/>
            <person name="Hardie R.A."/>
            <person name="Woodbridge P."/>
            <person name="Tindall E.A."/>
            <person name="Bertelsen M.F."/>
            <person name="Dixon D."/>
            <person name="Pyecroft S."/>
            <person name="Helgen K.M."/>
            <person name="Lesk A.M."/>
            <person name="Pringle T.H."/>
            <person name="Patterson N."/>
            <person name="Zhang Y."/>
            <person name="Kreiss A."/>
            <person name="Woods G.M."/>
            <person name="Jones M.E."/>
            <person name="Schuster S.C."/>
        </authorList>
    </citation>
    <scope>NUCLEOTIDE SEQUENCE [LARGE SCALE GENOMIC DNA]</scope>
</reference>
<dbReference type="GO" id="GO:0061630">
    <property type="term" value="F:ubiquitin protein ligase activity"/>
    <property type="evidence" value="ECO:0007669"/>
    <property type="project" value="Ensembl"/>
</dbReference>
<gene>
    <name evidence="9" type="primary">ZSWIM2</name>
</gene>
<dbReference type="Pfam" id="PF04434">
    <property type="entry name" value="SWIM"/>
    <property type="match status" value="1"/>
</dbReference>
<dbReference type="Gene3D" id="3.30.40.10">
    <property type="entry name" value="Zinc/RING finger domain, C3HC4 (zinc finger)"/>
    <property type="match status" value="2"/>
</dbReference>
<dbReference type="PROSITE" id="PS50135">
    <property type="entry name" value="ZF_ZZ_2"/>
    <property type="match status" value="1"/>
</dbReference>
<dbReference type="SMART" id="SM00291">
    <property type="entry name" value="ZnF_ZZ"/>
    <property type="match status" value="1"/>
</dbReference>
<evidence type="ECO:0000256" key="4">
    <source>
        <dbReference type="PROSITE-ProRule" id="PRU00228"/>
    </source>
</evidence>
<feature type="domain" description="SWIM-type" evidence="8">
    <location>
        <begin position="63"/>
        <end position="96"/>
    </location>
</feature>
<dbReference type="GO" id="GO:1902043">
    <property type="term" value="P:positive regulation of extrinsic apoptotic signaling pathway via death domain receptors"/>
    <property type="evidence" value="ECO:0007669"/>
    <property type="project" value="Ensembl"/>
</dbReference>
<name>G3WBQ6_SARHA</name>
<keyword evidence="2 4" id="KW-0863">Zinc-finger</keyword>
<reference evidence="9" key="3">
    <citation type="submission" date="2025-09" db="UniProtKB">
        <authorList>
            <consortium name="Ensembl"/>
        </authorList>
    </citation>
    <scope>IDENTIFICATION</scope>
</reference>
<proteinExistence type="predicted"/>
<dbReference type="SMART" id="SM00184">
    <property type="entry name" value="RING"/>
    <property type="match status" value="2"/>
</dbReference>
<dbReference type="Pfam" id="PF00569">
    <property type="entry name" value="ZZ"/>
    <property type="match status" value="1"/>
</dbReference>
<dbReference type="GO" id="GO:0008270">
    <property type="term" value="F:zinc ion binding"/>
    <property type="evidence" value="ECO:0007669"/>
    <property type="project" value="UniProtKB-KW"/>
</dbReference>
<evidence type="ECO:0000256" key="1">
    <source>
        <dbReference type="ARBA" id="ARBA00022723"/>
    </source>
</evidence>
<dbReference type="FunCoup" id="G3WBQ6">
    <property type="interactions" value="4"/>
</dbReference>
<dbReference type="PANTHER" id="PTHR21540:SF3">
    <property type="entry name" value="E3 UBIQUITIN-PROTEIN LIGASE ZSWIM2"/>
    <property type="match status" value="1"/>
</dbReference>
<dbReference type="Proteomes" id="UP000007648">
    <property type="component" value="Unassembled WGS sequence"/>
</dbReference>
<dbReference type="PANTHER" id="PTHR21540">
    <property type="entry name" value="RING FINGER AND SWIM DOMAIN-CONTAINING PROTEIN 2"/>
    <property type="match status" value="1"/>
</dbReference>
<dbReference type="PROSITE" id="PS01357">
    <property type="entry name" value="ZF_ZZ_1"/>
    <property type="match status" value="1"/>
</dbReference>
<dbReference type="RefSeq" id="XP_003764084.1">
    <property type="nucleotide sequence ID" value="XM_003764036.4"/>
</dbReference>
<dbReference type="Pfam" id="PF13639">
    <property type="entry name" value="zf-RING_2"/>
    <property type="match status" value="1"/>
</dbReference>
<dbReference type="InterPro" id="IPR001841">
    <property type="entry name" value="Znf_RING"/>
</dbReference>
<dbReference type="InParanoid" id="G3WBQ6"/>
<dbReference type="AlphaFoldDB" id="G3WBQ6"/>
<evidence type="ECO:0000259" key="7">
    <source>
        <dbReference type="PROSITE" id="PS50135"/>
    </source>
</evidence>
<feature type="domain" description="ZZ-type" evidence="7">
    <location>
        <begin position="236"/>
        <end position="287"/>
    </location>
</feature>
<sequence>MPRGLGGGRGNGGGGWSSERRRCVTDCLKRHQDQALSSHMYLLRETGPTGFLMSENEPDGSNYRVFLGDPHTCSCSTFVKGNDLCKHICWILLKKFKLPRNHEYAFQLGLVEREINELLEGLHRVQNPRPAKEPHVEKDGHLKQKEICSEDICSICQEELLEKKLPVTYCRYGCGNSVHIKCMKIWTDHQDKSSKNSVVKCPLCREEFAPLKLILDEFKNSNRLVTAAEKEKLDKHLGIPCNNCRQFPIEGTCYKCTECTEYHLCHECFVSCFHPPHIFTFRQKRNQRWKSLENNPELCPAEKIIKNTEFTNQTEEEMTHLEKSDSCTPKHVVTSLPLILITKYSKLLAPGNQCRLCLKPFCLGQHTRLLSCNHKFHRKCIDDWLLNISNSCPIDGQTVYNPLIWKNPLINGHIQKPLPHKTATHLSKQVYPELFIPGTGLLFKESRLDHLPERSKANLEKLNNHQDSGLNENLTGDSLHSLQSSDPNSSKLIFDCKINHHFPTYLQDSSLNSSEKISQIFLPSITNTGIYAKSGGPLVNGKLYHSEQKPKRNKECMDDLTLKKILATKIRIDNENSNGTFPEVFHHMANWSTINPSSSKRENNMGKIRRNHGLLSRRPISNALNSKTQELSLIMEGVPFYKN</sequence>
<keyword evidence="10" id="KW-1185">Reference proteome</keyword>
<evidence type="ECO:0000313" key="9">
    <source>
        <dbReference type="Ensembl" id="ENSSHAP00000012861.1"/>
    </source>
</evidence>
<dbReference type="OrthoDB" id="8062037at2759"/>
<organism evidence="9 10">
    <name type="scientific">Sarcophilus harrisii</name>
    <name type="common">Tasmanian devil</name>
    <name type="synonym">Sarcophilus laniarius</name>
    <dbReference type="NCBI Taxonomy" id="9305"/>
    <lineage>
        <taxon>Eukaryota</taxon>
        <taxon>Metazoa</taxon>
        <taxon>Chordata</taxon>
        <taxon>Craniata</taxon>
        <taxon>Vertebrata</taxon>
        <taxon>Euteleostomi</taxon>
        <taxon>Mammalia</taxon>
        <taxon>Metatheria</taxon>
        <taxon>Dasyuromorphia</taxon>
        <taxon>Dasyuridae</taxon>
        <taxon>Sarcophilus</taxon>
    </lineage>
</organism>
<dbReference type="InterPro" id="IPR013083">
    <property type="entry name" value="Znf_RING/FYVE/PHD"/>
</dbReference>
<keyword evidence="3" id="KW-0862">Zinc</keyword>
<dbReference type="CDD" id="cd16486">
    <property type="entry name" value="mRING-H2-C3H2C2D_ZSWM2"/>
    <property type="match status" value="1"/>
</dbReference>
<reference evidence="9" key="2">
    <citation type="submission" date="2025-08" db="UniProtKB">
        <authorList>
            <consortium name="Ensembl"/>
        </authorList>
    </citation>
    <scope>IDENTIFICATION</scope>
</reference>